<keyword evidence="2" id="KW-1185">Reference proteome</keyword>
<protein>
    <submittedName>
        <fullName evidence="1">Uncharacterized protein</fullName>
    </submittedName>
</protein>
<gene>
    <name evidence="1" type="ORF">CAUJ_LOCUS4589</name>
</gene>
<dbReference type="EMBL" id="CAJGYM010000009">
    <property type="protein sequence ID" value="CAD6188670.1"/>
    <property type="molecule type" value="Genomic_DNA"/>
</dbReference>
<name>A0A8S1H5G5_9PELO</name>
<dbReference type="Proteomes" id="UP000835052">
    <property type="component" value="Unassembled WGS sequence"/>
</dbReference>
<proteinExistence type="predicted"/>
<organism evidence="1 2">
    <name type="scientific">Caenorhabditis auriculariae</name>
    <dbReference type="NCBI Taxonomy" id="2777116"/>
    <lineage>
        <taxon>Eukaryota</taxon>
        <taxon>Metazoa</taxon>
        <taxon>Ecdysozoa</taxon>
        <taxon>Nematoda</taxon>
        <taxon>Chromadorea</taxon>
        <taxon>Rhabditida</taxon>
        <taxon>Rhabditina</taxon>
        <taxon>Rhabditomorpha</taxon>
        <taxon>Rhabditoidea</taxon>
        <taxon>Rhabditidae</taxon>
        <taxon>Peloderinae</taxon>
        <taxon>Caenorhabditis</taxon>
    </lineage>
</organism>
<evidence type="ECO:0000313" key="2">
    <source>
        <dbReference type="Proteomes" id="UP000835052"/>
    </source>
</evidence>
<accession>A0A8S1H5G5</accession>
<dbReference type="AlphaFoldDB" id="A0A8S1H5G5"/>
<evidence type="ECO:0000313" key="1">
    <source>
        <dbReference type="EMBL" id="CAD6188670.1"/>
    </source>
</evidence>
<sequence length="85" mass="9099">MDKPQGYIHLKVGVGISGRSRLANTDCYRSGKRAASRFSLCVVFPLGGLASLACSNRGLTLIIQTVENTLKFLPHCDESLSTGNS</sequence>
<reference evidence="1" key="1">
    <citation type="submission" date="2020-10" db="EMBL/GenBank/DDBJ databases">
        <authorList>
            <person name="Kikuchi T."/>
        </authorList>
    </citation>
    <scope>NUCLEOTIDE SEQUENCE</scope>
    <source>
        <strain evidence="1">NKZ352</strain>
    </source>
</reference>
<comment type="caution">
    <text evidence="1">The sequence shown here is derived from an EMBL/GenBank/DDBJ whole genome shotgun (WGS) entry which is preliminary data.</text>
</comment>